<dbReference type="InterPro" id="IPR006703">
    <property type="entry name" value="G_AIG1"/>
</dbReference>
<dbReference type="PaxDb" id="44689-DDB0304389"/>
<dbReference type="Gene3D" id="3.40.50.300">
    <property type="entry name" value="P-loop containing nucleotide triphosphate hydrolases"/>
    <property type="match status" value="1"/>
</dbReference>
<dbReference type="AlphaFoldDB" id="Q54DC6"/>
<name>Q54DC6_DICDI</name>
<dbReference type="SUPFAM" id="SSF52540">
    <property type="entry name" value="P-loop containing nucleoside triphosphate hydrolases"/>
    <property type="match status" value="1"/>
</dbReference>
<dbReference type="PANTHER" id="PTHR32046">
    <property type="entry name" value="G DOMAIN-CONTAINING PROTEIN"/>
    <property type="match status" value="1"/>
</dbReference>
<feature type="region of interest" description="Disordered" evidence="3">
    <location>
        <begin position="669"/>
        <end position="692"/>
    </location>
</feature>
<feature type="compositionally biased region" description="Basic and acidic residues" evidence="3">
    <location>
        <begin position="574"/>
        <end position="586"/>
    </location>
</feature>
<feature type="region of interest" description="Disordered" evidence="3">
    <location>
        <begin position="494"/>
        <end position="525"/>
    </location>
</feature>
<feature type="compositionally biased region" description="Polar residues" evidence="3">
    <location>
        <begin position="669"/>
        <end position="678"/>
    </location>
</feature>
<dbReference type="CDD" id="cd00882">
    <property type="entry name" value="Ras_like_GTPase"/>
    <property type="match status" value="1"/>
</dbReference>
<keyword evidence="2" id="KW-0175">Coiled coil</keyword>
<dbReference type="VEuPathDB" id="AmoebaDB:DDB_G0292334"/>
<gene>
    <name evidence="5" type="ORF">DDB_G0292334</name>
</gene>
<protein>
    <recommendedName>
        <fullName evidence="4">AIG1-type G domain-containing protein</fullName>
    </recommendedName>
</protein>
<dbReference type="dictyBase" id="DDB_G0292334"/>
<reference evidence="5 6" key="1">
    <citation type="journal article" date="2005" name="Nature">
        <title>The genome of the social amoeba Dictyostelium discoideum.</title>
        <authorList>
            <consortium name="The Dictyostelium discoideum Sequencing Consortium"/>
            <person name="Eichinger L."/>
            <person name="Pachebat J.A."/>
            <person name="Glockner G."/>
            <person name="Rajandream M.A."/>
            <person name="Sucgang R."/>
            <person name="Berriman M."/>
            <person name="Song J."/>
            <person name="Olsen R."/>
            <person name="Szafranski K."/>
            <person name="Xu Q."/>
            <person name="Tunggal B."/>
            <person name="Kummerfeld S."/>
            <person name="Madera M."/>
            <person name="Konfortov B.A."/>
            <person name="Rivero F."/>
            <person name="Bankier A.T."/>
            <person name="Lehmann R."/>
            <person name="Hamlin N."/>
            <person name="Davies R."/>
            <person name="Gaudet P."/>
            <person name="Fey P."/>
            <person name="Pilcher K."/>
            <person name="Chen G."/>
            <person name="Saunders D."/>
            <person name="Sodergren E."/>
            <person name="Davis P."/>
            <person name="Kerhornou A."/>
            <person name="Nie X."/>
            <person name="Hall N."/>
            <person name="Anjard C."/>
            <person name="Hemphill L."/>
            <person name="Bason N."/>
            <person name="Farbrother P."/>
            <person name="Desany B."/>
            <person name="Just E."/>
            <person name="Morio T."/>
            <person name="Rost R."/>
            <person name="Churcher C."/>
            <person name="Cooper J."/>
            <person name="Haydock S."/>
            <person name="van Driessche N."/>
            <person name="Cronin A."/>
            <person name="Goodhead I."/>
            <person name="Muzny D."/>
            <person name="Mourier T."/>
            <person name="Pain A."/>
            <person name="Lu M."/>
            <person name="Harper D."/>
            <person name="Lindsay R."/>
            <person name="Hauser H."/>
            <person name="James K."/>
            <person name="Quiles M."/>
            <person name="Madan Babu M."/>
            <person name="Saito T."/>
            <person name="Buchrieser C."/>
            <person name="Wardroper A."/>
            <person name="Felder M."/>
            <person name="Thangavelu M."/>
            <person name="Johnson D."/>
            <person name="Knights A."/>
            <person name="Loulseged H."/>
            <person name="Mungall K."/>
            <person name="Oliver K."/>
            <person name="Price C."/>
            <person name="Quail M.A."/>
            <person name="Urushihara H."/>
            <person name="Hernandez J."/>
            <person name="Rabbinowitsch E."/>
            <person name="Steffen D."/>
            <person name="Sanders M."/>
            <person name="Ma J."/>
            <person name="Kohara Y."/>
            <person name="Sharp S."/>
            <person name="Simmonds M."/>
            <person name="Spiegler S."/>
            <person name="Tivey A."/>
            <person name="Sugano S."/>
            <person name="White B."/>
            <person name="Walker D."/>
            <person name="Woodward J."/>
            <person name="Winckler T."/>
            <person name="Tanaka Y."/>
            <person name="Shaulsky G."/>
            <person name="Schleicher M."/>
            <person name="Weinstock G."/>
            <person name="Rosenthal A."/>
            <person name="Cox E.C."/>
            <person name="Chisholm R.L."/>
            <person name="Gibbs R."/>
            <person name="Loomis W.F."/>
            <person name="Platzer M."/>
            <person name="Kay R.R."/>
            <person name="Williams J."/>
            <person name="Dear P.H."/>
            <person name="Noegel A.A."/>
            <person name="Barrell B."/>
            <person name="Kuspa A."/>
        </authorList>
    </citation>
    <scope>NUCLEOTIDE SEQUENCE [LARGE SCALE GENOMIC DNA]</scope>
    <source>
        <strain evidence="5 6">AX4</strain>
    </source>
</reference>
<evidence type="ECO:0000259" key="4">
    <source>
        <dbReference type="Pfam" id="PF04548"/>
    </source>
</evidence>
<dbReference type="Proteomes" id="UP000002195">
    <property type="component" value="Unassembled WGS sequence"/>
</dbReference>
<dbReference type="OMA" id="GQTIICK"/>
<dbReference type="HOGENOM" id="CLU_360740_0_0_1"/>
<dbReference type="InterPro" id="IPR027417">
    <property type="entry name" value="P-loop_NTPase"/>
</dbReference>
<dbReference type="EMBL" id="AAFI02000189">
    <property type="protein sequence ID" value="EAL61291.1"/>
    <property type="molecule type" value="Genomic_DNA"/>
</dbReference>
<dbReference type="SUPFAM" id="SSF48695">
    <property type="entry name" value="Multiheme cytochromes"/>
    <property type="match status" value="1"/>
</dbReference>
<dbReference type="GeneID" id="8628629"/>
<dbReference type="Pfam" id="PF04548">
    <property type="entry name" value="AIG1"/>
    <property type="match status" value="1"/>
</dbReference>
<dbReference type="RefSeq" id="XP_629715.1">
    <property type="nucleotide sequence ID" value="XM_629713.1"/>
</dbReference>
<proteinExistence type="predicted"/>
<sequence>MSNKFSLLVIGETGCGKSTLINTITNYFLNGEIPDKIKVSIGTKFINSNQNVKSSENDSKDRTKSQTDLCNEYSFKKDSKEFVFIDTPGLSDTRGIKQDDINIGKIIDAAESCPSLSALLIVVNGTVPRMTINLQNVITRLRGSIPDSLLNNVFIVFTNCLSHTRNFDINSIEINVNPEYVFHMNNTAFSTDPKLWDPTSVESLKLEFKLSFQTLDRILECVTKMSSVSTKDFGEMKAHRHNIKSILHKAKTDIGNLQKLQDSLSQYQHQLEKANNDKESFKNYTTKNTIEKYELKDAPYHSTLCSTCDHVCHNKCGLEELSTKGDNAFIGCVAMSGTNNCKICPSKCLYNVHYHGRKTMVKVNKTVEQELTDMKEKFLKSSELSSEFSGKILNLDSAKKLASATLNKMTDDIVKSCKELKKICSGFNLVDELQITLNQMEMEAKNSTSFDARKSADEMIRTIREICDKLNKEESLKTKKKNITIDESKIKNDNSKKQYVDSAQQKQDSNPTKDSNQQQANLNGGSLKTLKCPSCKNNFDFNKDKYEELKKLGQLIKCKSCHTSKNSNSNVTDKLAKQNDPKSSDKKLNCPTCKNDFHINKDKFRDLAKNGQTIICKSCKSNKQNDPDSSDKKLNCPTCKKDFHMNKDKFKDLAKNGQTIICKSCKSNKQVDSNSNVTDKLAKQNDPKSSDKKLNCPTCKNDFQINKDKFKDLAKNGQTIICKSCKSNKQNDQKSNDKKLNCPKCKKDFQIDKDKFKQLASNGQTIICKSCISSKK</sequence>
<evidence type="ECO:0000256" key="1">
    <source>
        <dbReference type="ARBA" id="ARBA00022741"/>
    </source>
</evidence>
<keyword evidence="6" id="KW-1185">Reference proteome</keyword>
<dbReference type="KEGG" id="ddi:DDB_G0292334"/>
<dbReference type="PANTHER" id="PTHR32046:SF12">
    <property type="entry name" value="AIG1-TYPE G DOMAIN-CONTAINING PROTEIN"/>
    <property type="match status" value="1"/>
</dbReference>
<feature type="compositionally biased region" description="Polar residues" evidence="3">
    <location>
        <begin position="563"/>
        <end position="572"/>
    </location>
</feature>
<feature type="domain" description="AIG1-type G" evidence="4">
    <location>
        <begin position="7"/>
        <end position="159"/>
    </location>
</feature>
<evidence type="ECO:0000256" key="3">
    <source>
        <dbReference type="SAM" id="MobiDB-lite"/>
    </source>
</evidence>
<keyword evidence="1" id="KW-0547">Nucleotide-binding</keyword>
<accession>Q54DC6</accession>
<feature type="compositionally biased region" description="Basic and acidic residues" evidence="3">
    <location>
        <begin position="680"/>
        <end position="692"/>
    </location>
</feature>
<dbReference type="InParanoid" id="Q54DC6"/>
<dbReference type="GO" id="GO:0005525">
    <property type="term" value="F:GTP binding"/>
    <property type="evidence" value="ECO:0007669"/>
    <property type="project" value="InterPro"/>
</dbReference>
<comment type="caution">
    <text evidence="5">The sequence shown here is derived from an EMBL/GenBank/DDBJ whole genome shotgun (WGS) entry which is preliminary data.</text>
</comment>
<feature type="coiled-coil region" evidence="2">
    <location>
        <begin position="257"/>
        <end position="284"/>
    </location>
</feature>
<dbReference type="PhylomeDB" id="Q54DC6"/>
<evidence type="ECO:0000313" key="5">
    <source>
        <dbReference type="EMBL" id="EAL61291.1"/>
    </source>
</evidence>
<feature type="compositionally biased region" description="Polar residues" evidence="3">
    <location>
        <begin position="501"/>
        <end position="525"/>
    </location>
</feature>
<dbReference type="eggNOG" id="ENOG502S0MS">
    <property type="taxonomic scope" value="Eukaryota"/>
</dbReference>
<feature type="region of interest" description="Disordered" evidence="3">
    <location>
        <begin position="563"/>
        <end position="586"/>
    </location>
</feature>
<dbReference type="InterPro" id="IPR036280">
    <property type="entry name" value="Multihaem_cyt_sf"/>
</dbReference>
<evidence type="ECO:0000313" key="6">
    <source>
        <dbReference type="Proteomes" id="UP000002195"/>
    </source>
</evidence>
<evidence type="ECO:0000256" key="2">
    <source>
        <dbReference type="SAM" id="Coils"/>
    </source>
</evidence>
<organism evidence="5 6">
    <name type="scientific">Dictyostelium discoideum</name>
    <name type="common">Social amoeba</name>
    <dbReference type="NCBI Taxonomy" id="44689"/>
    <lineage>
        <taxon>Eukaryota</taxon>
        <taxon>Amoebozoa</taxon>
        <taxon>Evosea</taxon>
        <taxon>Eumycetozoa</taxon>
        <taxon>Dictyostelia</taxon>
        <taxon>Dictyosteliales</taxon>
        <taxon>Dictyosteliaceae</taxon>
        <taxon>Dictyostelium</taxon>
    </lineage>
</organism>